<dbReference type="Proteomes" id="UP000541352">
    <property type="component" value="Unassembled WGS sequence"/>
</dbReference>
<accession>A0A7W5ZRD5</accession>
<dbReference type="AlphaFoldDB" id="A0A7W5ZRD5"/>
<keyword evidence="4" id="KW-0238">DNA-binding</keyword>
<evidence type="ECO:0000256" key="1">
    <source>
        <dbReference type="PROSITE-ProRule" id="PRU00169"/>
    </source>
</evidence>
<dbReference type="PANTHER" id="PTHR37299">
    <property type="entry name" value="TRANSCRIPTIONAL REGULATOR-RELATED"/>
    <property type="match status" value="1"/>
</dbReference>
<dbReference type="Gene3D" id="2.40.50.1020">
    <property type="entry name" value="LytTr DNA-binding domain"/>
    <property type="match status" value="1"/>
</dbReference>
<evidence type="ECO:0000259" key="2">
    <source>
        <dbReference type="PROSITE" id="PS50110"/>
    </source>
</evidence>
<dbReference type="Pfam" id="PF04397">
    <property type="entry name" value="LytTR"/>
    <property type="match status" value="1"/>
</dbReference>
<comment type="caution">
    <text evidence="4">The sequence shown here is derived from an EMBL/GenBank/DDBJ whole genome shotgun (WGS) entry which is preliminary data.</text>
</comment>
<dbReference type="InterPro" id="IPR001789">
    <property type="entry name" value="Sig_transdc_resp-reg_receiver"/>
</dbReference>
<dbReference type="PROSITE" id="PS50110">
    <property type="entry name" value="RESPONSE_REGULATORY"/>
    <property type="match status" value="1"/>
</dbReference>
<dbReference type="SMART" id="SM00448">
    <property type="entry name" value="REC"/>
    <property type="match status" value="1"/>
</dbReference>
<evidence type="ECO:0000313" key="4">
    <source>
        <dbReference type="EMBL" id="MBB3840222.1"/>
    </source>
</evidence>
<gene>
    <name evidence="4" type="ORF">FHS57_004242</name>
</gene>
<reference evidence="4 5" key="1">
    <citation type="submission" date="2020-08" db="EMBL/GenBank/DDBJ databases">
        <title>Genomic Encyclopedia of Type Strains, Phase IV (KMG-IV): sequencing the most valuable type-strain genomes for metagenomic binning, comparative biology and taxonomic classification.</title>
        <authorList>
            <person name="Goeker M."/>
        </authorList>
    </citation>
    <scope>NUCLEOTIDE SEQUENCE [LARGE SCALE GENOMIC DNA]</scope>
    <source>
        <strain evidence="4 5">DSM 17976</strain>
    </source>
</reference>
<feature type="domain" description="HTH LytTR-type" evidence="3">
    <location>
        <begin position="142"/>
        <end position="234"/>
    </location>
</feature>
<dbReference type="GO" id="GO:0003677">
    <property type="term" value="F:DNA binding"/>
    <property type="evidence" value="ECO:0007669"/>
    <property type="project" value="UniProtKB-KW"/>
</dbReference>
<dbReference type="GO" id="GO:0000156">
    <property type="term" value="F:phosphorelay response regulator activity"/>
    <property type="evidence" value="ECO:0007669"/>
    <property type="project" value="InterPro"/>
</dbReference>
<dbReference type="PANTHER" id="PTHR37299:SF1">
    <property type="entry name" value="STAGE 0 SPORULATION PROTEIN A HOMOLOG"/>
    <property type="match status" value="1"/>
</dbReference>
<dbReference type="Pfam" id="PF00072">
    <property type="entry name" value="Response_reg"/>
    <property type="match status" value="1"/>
</dbReference>
<keyword evidence="5" id="KW-1185">Reference proteome</keyword>
<evidence type="ECO:0000259" key="3">
    <source>
        <dbReference type="PROSITE" id="PS50930"/>
    </source>
</evidence>
<protein>
    <submittedName>
        <fullName evidence="4">DNA-binding LytR/AlgR family response regulator</fullName>
    </submittedName>
</protein>
<dbReference type="RefSeq" id="WP_183977067.1">
    <property type="nucleotide sequence ID" value="NZ_JACIBY010000010.1"/>
</dbReference>
<proteinExistence type="predicted"/>
<feature type="modified residue" description="4-aspartylphosphate" evidence="1">
    <location>
        <position position="59"/>
    </location>
</feature>
<dbReference type="SMART" id="SM00850">
    <property type="entry name" value="LytTR"/>
    <property type="match status" value="1"/>
</dbReference>
<dbReference type="InterPro" id="IPR046947">
    <property type="entry name" value="LytR-like"/>
</dbReference>
<dbReference type="PROSITE" id="PS50930">
    <property type="entry name" value="HTH_LYTTR"/>
    <property type="match status" value="1"/>
</dbReference>
<dbReference type="Gene3D" id="3.40.50.2300">
    <property type="match status" value="1"/>
</dbReference>
<dbReference type="InterPro" id="IPR007492">
    <property type="entry name" value="LytTR_DNA-bd_dom"/>
</dbReference>
<name>A0A7W5ZRD5_9BACT</name>
<feature type="domain" description="Response regulatory" evidence="2">
    <location>
        <begin position="8"/>
        <end position="119"/>
    </location>
</feature>
<dbReference type="InterPro" id="IPR011006">
    <property type="entry name" value="CheY-like_superfamily"/>
</dbReference>
<dbReference type="EMBL" id="JACIBY010000010">
    <property type="protein sequence ID" value="MBB3840222.1"/>
    <property type="molecule type" value="Genomic_DNA"/>
</dbReference>
<keyword evidence="1" id="KW-0597">Phosphoprotein</keyword>
<evidence type="ECO:0000313" key="5">
    <source>
        <dbReference type="Proteomes" id="UP000541352"/>
    </source>
</evidence>
<sequence length="236" mass="27080">MNLDTTYTCVIIDDNEIDRLTALMYAKKYPMLRVVGVFESPQAAIPVLQQGQIDVLISDIDMPETSGLELRAQFRAIPVCIFITAYPDYAAESFDVDAFDFLVKPLKADRFDHSMMRLQSYLSLKRKAELFEYSLGGNTVFIKDGHQQVKLNLHEILYLEALKDYTRIVTPTKKYSVLASIGLLLQEQAFQSFVRIHRSYAVQKHYIERVSAQQVQVREFALPVGRSYKEALLNLK</sequence>
<dbReference type="SUPFAM" id="SSF52172">
    <property type="entry name" value="CheY-like"/>
    <property type="match status" value="1"/>
</dbReference>
<organism evidence="4 5">
    <name type="scientific">Runella defluvii</name>
    <dbReference type="NCBI Taxonomy" id="370973"/>
    <lineage>
        <taxon>Bacteria</taxon>
        <taxon>Pseudomonadati</taxon>
        <taxon>Bacteroidota</taxon>
        <taxon>Cytophagia</taxon>
        <taxon>Cytophagales</taxon>
        <taxon>Spirosomataceae</taxon>
        <taxon>Runella</taxon>
    </lineage>
</organism>